<dbReference type="Gene3D" id="3.60.20.10">
    <property type="entry name" value="Glutamine Phosphoribosylpyrophosphate, subunit 1, domain 1"/>
    <property type="match status" value="1"/>
</dbReference>
<evidence type="ECO:0000256" key="10">
    <source>
        <dbReference type="PIRNR" id="PIRNR001589"/>
    </source>
</evidence>
<name>A0A7J6RW83_PEROL</name>
<dbReference type="EC" id="6.3.5.4" evidence="2"/>
<dbReference type="OMA" id="HYLNFHA"/>
<keyword evidence="6 10" id="KW-0067">ATP-binding</keyword>
<proteinExistence type="predicted"/>
<dbReference type="InterPro" id="IPR050795">
    <property type="entry name" value="Asn_Synthetase"/>
</dbReference>
<dbReference type="PANTHER" id="PTHR11772">
    <property type="entry name" value="ASPARAGINE SYNTHETASE"/>
    <property type="match status" value="1"/>
</dbReference>
<evidence type="ECO:0000256" key="2">
    <source>
        <dbReference type="ARBA" id="ARBA00012737"/>
    </source>
</evidence>
<dbReference type="Gene3D" id="3.40.50.620">
    <property type="entry name" value="HUPs"/>
    <property type="match status" value="1"/>
</dbReference>
<dbReference type="InterPro" id="IPR017932">
    <property type="entry name" value="GATase_2_dom"/>
</dbReference>
<dbReference type="Proteomes" id="UP000553632">
    <property type="component" value="Unassembled WGS sequence"/>
</dbReference>
<evidence type="ECO:0000313" key="15">
    <source>
        <dbReference type="EMBL" id="KAF4724743.1"/>
    </source>
</evidence>
<dbReference type="GO" id="GO:0005524">
    <property type="term" value="F:ATP binding"/>
    <property type="evidence" value="ECO:0007669"/>
    <property type="project" value="UniProtKB-KW"/>
</dbReference>
<dbReference type="GO" id="GO:0005829">
    <property type="term" value="C:cytosol"/>
    <property type="evidence" value="ECO:0007669"/>
    <property type="project" value="TreeGrafter"/>
</dbReference>
<protein>
    <recommendedName>
        <fullName evidence="2">asparagine synthase (glutamine-hydrolyzing)</fullName>
        <ecNumber evidence="2">6.3.5.4</ecNumber>
    </recommendedName>
</protein>
<comment type="pathway">
    <text evidence="1">Amino-acid biosynthesis; L-asparagine biosynthesis; L-asparagine from L-aspartate (L-Gln route): step 1/1.</text>
</comment>
<dbReference type="InterPro" id="IPR014729">
    <property type="entry name" value="Rossmann-like_a/b/a_fold"/>
</dbReference>
<evidence type="ECO:0000256" key="6">
    <source>
        <dbReference type="ARBA" id="ARBA00022840"/>
    </source>
</evidence>
<dbReference type="NCBIfam" id="NF006949">
    <property type="entry name" value="PRK09431.1"/>
    <property type="match status" value="1"/>
</dbReference>
<dbReference type="SUPFAM" id="SSF56235">
    <property type="entry name" value="N-terminal nucleophile aminohydrolases (Ntn hydrolases)"/>
    <property type="match status" value="1"/>
</dbReference>
<dbReference type="CDD" id="cd00712">
    <property type="entry name" value="AsnB"/>
    <property type="match status" value="1"/>
</dbReference>
<sequence length="580" mass="65481">MCGILAVFGLKEDAEDFRPKGLQLARRIRHRGPDWGACYCHGDVFIAHERLAIVDVESGAQPLYNKDHTTVLAVNGEIYNHEPLRTDLSNHGFCFTSHSDCEVILHMYDRGDQPGDLLNKLRGMFAFVIYDAKTERYVAARDHIGIIPLYVGWGPDGTVYFASEMKALSDQCTFFKQFPPGHYYDSARQGSDKFSKWFNPTWALPPLPSYKPSLVALRRALESAVESHMMAEVPYGVLLSGGLDSSLVASIAARYRAKMTVGEGVRSASSARRAGTLPPFARLRSYCVGLAGSPDLKAAREVADFLGTFHREFTFTLHDGINALEDVIHHLETFDVTTIRASTPMYLMTRLIKATGVKMVLSGEGADEVFGGYLYFHKAPNAQEFHEECVRKIEKLHMYDCLRANKAMAAFGVEARVPFLDRNFLEVAMTMDPELKMVGRNSNTMEKHILRAAFDHPDDPYLPDTVLWRQKEQFSDGVGYGWIDKLRDYAEEKITDEMMETAEFRYPRSPPKTKEAYLYRQIFEKYFPEESAVKTVPYGPSIACSTEAAMKWDESFIEHDDPSGRAMINVHVDGYDKQPS</sequence>
<dbReference type="InterPro" id="IPR033738">
    <property type="entry name" value="AsnB_N"/>
</dbReference>
<keyword evidence="4 11" id="KW-0028">Amino-acid biosynthesis</keyword>
<feature type="active site" description="For GATase activity" evidence="11">
    <location>
        <position position="2"/>
    </location>
</feature>
<dbReference type="GO" id="GO:0006529">
    <property type="term" value="P:asparagine biosynthetic process"/>
    <property type="evidence" value="ECO:0007669"/>
    <property type="project" value="UniProtKB-KW"/>
</dbReference>
<dbReference type="PROSITE" id="PS51278">
    <property type="entry name" value="GATASE_TYPE_2"/>
    <property type="match status" value="1"/>
</dbReference>
<keyword evidence="8 11" id="KW-0315">Glutamine amidotransferase</keyword>
<evidence type="ECO:0000256" key="8">
    <source>
        <dbReference type="ARBA" id="ARBA00022962"/>
    </source>
</evidence>
<feature type="binding site" evidence="12">
    <location>
        <position position="288"/>
    </location>
    <ligand>
        <name>ATP</name>
        <dbReference type="ChEBI" id="CHEBI:30616"/>
    </ligand>
</feature>
<keyword evidence="5 10" id="KW-0547">Nucleotide-binding</keyword>
<dbReference type="FunFam" id="3.40.50.620:FF:000031">
    <property type="entry name" value="Asparagine synthase B"/>
    <property type="match status" value="1"/>
</dbReference>
<evidence type="ECO:0000256" key="3">
    <source>
        <dbReference type="ARBA" id="ARBA00022598"/>
    </source>
</evidence>
<accession>A0A7J6RW83</accession>
<dbReference type="EMBL" id="JABANO010022711">
    <property type="protein sequence ID" value="KAF4724743.1"/>
    <property type="molecule type" value="Genomic_DNA"/>
</dbReference>
<evidence type="ECO:0000313" key="16">
    <source>
        <dbReference type="Proteomes" id="UP000553632"/>
    </source>
</evidence>
<dbReference type="InterPro" id="IPR006426">
    <property type="entry name" value="Asn_synth_AEB"/>
</dbReference>
<evidence type="ECO:0000259" key="14">
    <source>
        <dbReference type="PROSITE" id="PS51278"/>
    </source>
</evidence>
<reference evidence="15 16" key="1">
    <citation type="submission" date="2020-04" db="EMBL/GenBank/DDBJ databases">
        <title>Perkinsus olseni comparative genomics.</title>
        <authorList>
            <person name="Bogema D.R."/>
        </authorList>
    </citation>
    <scope>NUCLEOTIDE SEQUENCE [LARGE SCALE GENOMIC DNA]</scope>
    <source>
        <strain evidence="15 16">ATCC PRA-207</strain>
    </source>
</reference>
<dbReference type="AlphaFoldDB" id="A0A7J6RW83"/>
<dbReference type="Pfam" id="PF13537">
    <property type="entry name" value="GATase_7"/>
    <property type="match status" value="1"/>
</dbReference>
<keyword evidence="7 11" id="KW-0061">Asparagine biosynthesis</keyword>
<dbReference type="PANTHER" id="PTHR11772:SF2">
    <property type="entry name" value="ASPARAGINE SYNTHETASE [GLUTAMINE-HYDROLYZING]"/>
    <property type="match status" value="1"/>
</dbReference>
<evidence type="ECO:0000256" key="7">
    <source>
        <dbReference type="ARBA" id="ARBA00022888"/>
    </source>
</evidence>
<dbReference type="InterPro" id="IPR001962">
    <property type="entry name" value="Asn_synthase"/>
</dbReference>
<dbReference type="GO" id="GO:0004066">
    <property type="term" value="F:asparagine synthase (glutamine-hydrolyzing) activity"/>
    <property type="evidence" value="ECO:0007669"/>
    <property type="project" value="UniProtKB-EC"/>
</dbReference>
<evidence type="ECO:0000256" key="1">
    <source>
        <dbReference type="ARBA" id="ARBA00005187"/>
    </source>
</evidence>
<comment type="catalytic activity">
    <reaction evidence="9">
        <text>L-aspartate + L-glutamine + ATP + H2O = L-asparagine + L-glutamate + AMP + diphosphate + H(+)</text>
        <dbReference type="Rhea" id="RHEA:12228"/>
        <dbReference type="ChEBI" id="CHEBI:15377"/>
        <dbReference type="ChEBI" id="CHEBI:15378"/>
        <dbReference type="ChEBI" id="CHEBI:29985"/>
        <dbReference type="ChEBI" id="CHEBI:29991"/>
        <dbReference type="ChEBI" id="CHEBI:30616"/>
        <dbReference type="ChEBI" id="CHEBI:33019"/>
        <dbReference type="ChEBI" id="CHEBI:58048"/>
        <dbReference type="ChEBI" id="CHEBI:58359"/>
        <dbReference type="ChEBI" id="CHEBI:456215"/>
        <dbReference type="EC" id="6.3.5.4"/>
    </reaction>
</comment>
<dbReference type="CDD" id="cd01991">
    <property type="entry name" value="Asn_synthase_B_C"/>
    <property type="match status" value="1"/>
</dbReference>
<dbReference type="InterPro" id="IPR029055">
    <property type="entry name" value="Ntn_hydrolases_N"/>
</dbReference>
<keyword evidence="3" id="KW-0436">Ligase</keyword>
<feature type="binding site" evidence="12">
    <location>
        <position position="238"/>
    </location>
    <ligand>
        <name>ATP</name>
        <dbReference type="ChEBI" id="CHEBI:30616"/>
    </ligand>
</feature>
<evidence type="ECO:0000256" key="12">
    <source>
        <dbReference type="PIRSR" id="PIRSR001589-2"/>
    </source>
</evidence>
<feature type="binding site" evidence="12">
    <location>
        <begin position="362"/>
        <end position="363"/>
    </location>
    <ligand>
        <name>ATP</name>
        <dbReference type="ChEBI" id="CHEBI:30616"/>
    </ligand>
</feature>
<evidence type="ECO:0000256" key="5">
    <source>
        <dbReference type="ARBA" id="ARBA00022741"/>
    </source>
</evidence>
<dbReference type="SUPFAM" id="SSF52402">
    <property type="entry name" value="Adenine nucleotide alpha hydrolases-like"/>
    <property type="match status" value="1"/>
</dbReference>
<gene>
    <name evidence="15" type="primary">ASN1_4</name>
    <name evidence="15" type="ORF">FOZ63_019311</name>
</gene>
<dbReference type="PIRSF" id="PIRSF001589">
    <property type="entry name" value="Asn_synthetase_glu-h"/>
    <property type="match status" value="1"/>
</dbReference>
<dbReference type="Pfam" id="PF00733">
    <property type="entry name" value="Asn_synthase"/>
    <property type="match status" value="1"/>
</dbReference>
<evidence type="ECO:0000256" key="11">
    <source>
        <dbReference type="PIRSR" id="PIRSR001589-1"/>
    </source>
</evidence>
<organism evidence="15 16">
    <name type="scientific">Perkinsus olseni</name>
    <name type="common">Perkinsus atlanticus</name>
    <dbReference type="NCBI Taxonomy" id="32597"/>
    <lineage>
        <taxon>Eukaryota</taxon>
        <taxon>Sar</taxon>
        <taxon>Alveolata</taxon>
        <taxon>Perkinsozoa</taxon>
        <taxon>Perkinsea</taxon>
        <taxon>Perkinsida</taxon>
        <taxon>Perkinsidae</taxon>
        <taxon>Perkinsus</taxon>
    </lineage>
</organism>
<feature type="binding site" evidence="12">
    <location>
        <position position="100"/>
    </location>
    <ligand>
        <name>L-glutamine</name>
        <dbReference type="ChEBI" id="CHEBI:58359"/>
    </ligand>
</feature>
<comment type="caution">
    <text evidence="15">The sequence shown here is derived from an EMBL/GenBank/DDBJ whole genome shotgun (WGS) entry which is preliminary data.</text>
</comment>
<evidence type="ECO:0000256" key="13">
    <source>
        <dbReference type="PIRSR" id="PIRSR001589-3"/>
    </source>
</evidence>
<feature type="domain" description="Glutamine amidotransferase type-2" evidence="14">
    <location>
        <begin position="2"/>
        <end position="189"/>
    </location>
</feature>
<keyword evidence="16" id="KW-1185">Reference proteome</keyword>
<feature type="site" description="Important for beta-aspartyl-AMP intermediate formation" evidence="13">
    <location>
        <position position="364"/>
    </location>
</feature>
<evidence type="ECO:0000256" key="9">
    <source>
        <dbReference type="ARBA" id="ARBA00048741"/>
    </source>
</evidence>
<evidence type="ECO:0000256" key="4">
    <source>
        <dbReference type="ARBA" id="ARBA00022605"/>
    </source>
</evidence>